<dbReference type="VEuPathDB" id="VectorBase:PPAI005052"/>
<dbReference type="PIRSF" id="PIRSF009449">
    <property type="entry name" value="DNA_primase_large_subunit"/>
    <property type="match status" value="1"/>
</dbReference>
<keyword evidence="14" id="KW-1185">Reference proteome</keyword>
<keyword evidence="6 10" id="KW-0479">Metal-binding</keyword>
<dbReference type="Proteomes" id="UP000092462">
    <property type="component" value="Unassembled WGS sequence"/>
</dbReference>
<dbReference type="GO" id="GO:0046872">
    <property type="term" value="F:metal ion binding"/>
    <property type="evidence" value="ECO:0007669"/>
    <property type="project" value="UniProtKB-UniRule"/>
</dbReference>
<feature type="compositionally biased region" description="Basic and acidic residues" evidence="11">
    <location>
        <begin position="485"/>
        <end position="501"/>
    </location>
</feature>
<dbReference type="InterPro" id="IPR016558">
    <property type="entry name" value="DNA_primase_lsu_euk"/>
</dbReference>
<accession>A0A1B0GNR9</accession>
<dbReference type="EnsemblMetazoa" id="PPAI005052-RA">
    <property type="protein sequence ID" value="PPAI005052-PA"/>
    <property type="gene ID" value="PPAI005052"/>
</dbReference>
<dbReference type="GO" id="GO:0051539">
    <property type="term" value="F:4 iron, 4 sulfur cluster binding"/>
    <property type="evidence" value="ECO:0007669"/>
    <property type="project" value="UniProtKB-UniRule"/>
</dbReference>
<evidence type="ECO:0000256" key="2">
    <source>
        <dbReference type="ARBA" id="ARBA00019038"/>
    </source>
</evidence>
<protein>
    <recommendedName>
        <fullName evidence="2 10">DNA primase large subunit</fullName>
    </recommendedName>
</protein>
<dbReference type="Gene3D" id="1.20.930.80">
    <property type="match status" value="1"/>
</dbReference>
<reference evidence="13" key="1">
    <citation type="submission" date="2022-08" db="UniProtKB">
        <authorList>
            <consortium name="EnsemblMetazoa"/>
        </authorList>
    </citation>
    <scope>IDENTIFICATION</scope>
    <source>
        <strain evidence="13">Israel</strain>
    </source>
</reference>
<dbReference type="PANTHER" id="PTHR10537">
    <property type="entry name" value="DNA PRIMASE LARGE SUBUNIT"/>
    <property type="match status" value="1"/>
</dbReference>
<dbReference type="Pfam" id="PF04104">
    <property type="entry name" value="DNA_primase_lrg"/>
    <property type="match status" value="1"/>
</dbReference>
<comment type="cofactor">
    <cofactor evidence="10">
        <name>[4Fe-4S] cluster</name>
        <dbReference type="ChEBI" id="CHEBI:49883"/>
    </cofactor>
    <text evidence="10">Binds 1 [4Fe-4S] cluster.</text>
</comment>
<evidence type="ECO:0000256" key="9">
    <source>
        <dbReference type="ARBA" id="ARBA00023125"/>
    </source>
</evidence>
<evidence type="ECO:0000256" key="8">
    <source>
        <dbReference type="ARBA" id="ARBA00023014"/>
    </source>
</evidence>
<evidence type="ECO:0000256" key="7">
    <source>
        <dbReference type="ARBA" id="ARBA00023004"/>
    </source>
</evidence>
<evidence type="ECO:0000256" key="4">
    <source>
        <dbReference type="ARBA" id="ARBA00022515"/>
    </source>
</evidence>
<evidence type="ECO:0000256" key="1">
    <source>
        <dbReference type="ARBA" id="ARBA00010564"/>
    </source>
</evidence>
<dbReference type="InterPro" id="IPR007238">
    <property type="entry name" value="DNA_primase_lsu_euk/arc"/>
</dbReference>
<dbReference type="GO" id="GO:0006269">
    <property type="term" value="P:DNA replication, synthesis of primer"/>
    <property type="evidence" value="ECO:0007669"/>
    <property type="project" value="UniProtKB-KW"/>
</dbReference>
<dbReference type="Pfam" id="PF26466">
    <property type="entry name" value="DNA_primase_lrg_N"/>
    <property type="match status" value="1"/>
</dbReference>
<evidence type="ECO:0000256" key="3">
    <source>
        <dbReference type="ARBA" id="ARBA00022485"/>
    </source>
</evidence>
<keyword evidence="3 10" id="KW-0004">4Fe-4S</keyword>
<dbReference type="GO" id="GO:0006270">
    <property type="term" value="P:DNA replication initiation"/>
    <property type="evidence" value="ECO:0007669"/>
    <property type="project" value="TreeGrafter"/>
</dbReference>
<dbReference type="CDD" id="cd07322">
    <property type="entry name" value="PriL_PriS_Eukaryotic"/>
    <property type="match status" value="1"/>
</dbReference>
<comment type="similarity">
    <text evidence="1 10">Belongs to the eukaryotic-type primase large subunit family.</text>
</comment>
<keyword evidence="5 10" id="KW-0235">DNA replication</keyword>
<feature type="domain" description="DNA primase large subunit C-terminal" evidence="12">
    <location>
        <begin position="288"/>
        <end position="455"/>
    </location>
</feature>
<dbReference type="VEuPathDB" id="VectorBase:PPAPM1_007856"/>
<evidence type="ECO:0000259" key="12">
    <source>
        <dbReference type="Pfam" id="PF04104"/>
    </source>
</evidence>
<feature type="region of interest" description="Disordered" evidence="11">
    <location>
        <begin position="485"/>
        <end position="513"/>
    </location>
</feature>
<keyword evidence="9 10" id="KW-0238">DNA-binding</keyword>
<evidence type="ECO:0000256" key="11">
    <source>
        <dbReference type="SAM" id="MobiDB-lite"/>
    </source>
</evidence>
<evidence type="ECO:0000313" key="14">
    <source>
        <dbReference type="Proteomes" id="UP000092462"/>
    </source>
</evidence>
<name>A0A1B0GNR9_PHLPP</name>
<keyword evidence="4 10" id="KW-0639">Primosome</keyword>
<sequence>MDFPKRRPRTVEIQPEMENLEKLYFTNISMYRLPPMSEVSIQEFEEMVLDRLRLLRILEHSTLKEFKPYSNEWRDFVLTELNVAGLKGYVRLIQGASGQKESVLQARRRDYISHFLLRLAYCRSQDLRRWFVTRETELFRLKFMHLSPDGVSEFLKVHDLKYNEMTAKEKDYFKASIASCTFSGSVASVENGKYFKVPFASVPDLVTTGRCYLFRGVAFVSANDIVSIVSTDFKKILEDGLQALTKIISEVDNDERVYHIIKNLHKSYIGRDYATGAAGSVSLHQIDDLSKKSFPLCMRIMHEHLRSTHTMKHDGRLQYGLFLKAIGLSLEDALRFWQEEFTRLIPVDAFQKKYRYNIRYNYGKEGKYKDFSAYGCRKIIDTFPTPPQVHGCPFRNLKEARLRDKLLAYGVSRAHAEEITGIAKIGNFQEACKRYFEISHDVQLALSFTHPNKYFEESQVVIRNRKRDKSEPVKIKTESERLLDDDAKLWEDPSNDPDVKLPDPLMTQTQDPAQITMDWENAF</sequence>
<proteinExistence type="inferred from homology"/>
<dbReference type="PANTHER" id="PTHR10537:SF3">
    <property type="entry name" value="DNA PRIMASE LARGE SUBUNIT"/>
    <property type="match status" value="1"/>
</dbReference>
<keyword evidence="8 10" id="KW-0411">Iron-sulfur</keyword>
<dbReference type="GO" id="GO:0005658">
    <property type="term" value="C:alpha DNA polymerase:primase complex"/>
    <property type="evidence" value="ECO:0007669"/>
    <property type="project" value="TreeGrafter"/>
</dbReference>
<organism evidence="13 14">
    <name type="scientific">Phlebotomus papatasi</name>
    <name type="common">Sandfly</name>
    <dbReference type="NCBI Taxonomy" id="29031"/>
    <lineage>
        <taxon>Eukaryota</taxon>
        <taxon>Metazoa</taxon>
        <taxon>Ecdysozoa</taxon>
        <taxon>Arthropoda</taxon>
        <taxon>Hexapoda</taxon>
        <taxon>Insecta</taxon>
        <taxon>Pterygota</taxon>
        <taxon>Neoptera</taxon>
        <taxon>Endopterygota</taxon>
        <taxon>Diptera</taxon>
        <taxon>Nematocera</taxon>
        <taxon>Psychodoidea</taxon>
        <taxon>Psychodidae</taxon>
        <taxon>Phlebotomus</taxon>
        <taxon>Phlebotomus</taxon>
    </lineage>
</organism>
<dbReference type="EMBL" id="AJVK01029711">
    <property type="status" value="NOT_ANNOTATED_CDS"/>
    <property type="molecule type" value="Genomic_DNA"/>
</dbReference>
<evidence type="ECO:0000256" key="6">
    <source>
        <dbReference type="ARBA" id="ARBA00022723"/>
    </source>
</evidence>
<evidence type="ECO:0000256" key="5">
    <source>
        <dbReference type="ARBA" id="ARBA00022705"/>
    </source>
</evidence>
<dbReference type="GO" id="GO:0003677">
    <property type="term" value="F:DNA binding"/>
    <property type="evidence" value="ECO:0007669"/>
    <property type="project" value="UniProtKB-UniRule"/>
</dbReference>
<keyword evidence="7 10" id="KW-0408">Iron</keyword>
<evidence type="ECO:0000313" key="13">
    <source>
        <dbReference type="EnsemblMetazoa" id="PPAI005052-PA"/>
    </source>
</evidence>
<comment type="function">
    <text evidence="10">Regulatory subunit of the DNA primase complex and component of the DNA polymerase alpha complex (also known as the alpha DNA polymerase-primase complex) which play an essential role in the initiation of DNA synthesis. The primase subunit of the polymerase alpha complex initiates DNA synthesis by oligomerising short RNA primers on both leading and lagging strands.</text>
</comment>
<dbReference type="InterPro" id="IPR058560">
    <property type="entry name" value="DNA_primase_C"/>
</dbReference>
<dbReference type="AlphaFoldDB" id="A0A1B0GNR9"/>
<evidence type="ECO:0000256" key="10">
    <source>
        <dbReference type="PIRNR" id="PIRNR009449"/>
    </source>
</evidence>